<dbReference type="CDD" id="cd02859">
    <property type="entry name" value="E_set_AMPKbeta_like_N"/>
    <property type="match status" value="1"/>
</dbReference>
<proteinExistence type="inferred from homology"/>
<dbReference type="SMART" id="SM01010">
    <property type="entry name" value="AMPKBI"/>
    <property type="match status" value="1"/>
</dbReference>
<dbReference type="InterPro" id="IPR043554">
    <property type="entry name" value="KINB"/>
</dbReference>
<reference evidence="4" key="2">
    <citation type="journal article" date="2022" name="Hortic Res">
        <title>The genome of Dioscorea zingiberensis sheds light on the biosynthesis, origin and evolution of the medicinally important diosgenin saponins.</title>
        <authorList>
            <person name="Li Y."/>
            <person name="Tan C."/>
            <person name="Li Z."/>
            <person name="Guo J."/>
            <person name="Li S."/>
            <person name="Chen X."/>
            <person name="Wang C."/>
            <person name="Dai X."/>
            <person name="Yang H."/>
            <person name="Song W."/>
            <person name="Hou L."/>
            <person name="Xu J."/>
            <person name="Tong Z."/>
            <person name="Xu A."/>
            <person name="Yuan X."/>
            <person name="Wang W."/>
            <person name="Yang Q."/>
            <person name="Chen L."/>
            <person name="Sun Z."/>
            <person name="Wang K."/>
            <person name="Pan B."/>
            <person name="Chen J."/>
            <person name="Bao Y."/>
            <person name="Liu F."/>
            <person name="Qi X."/>
            <person name="Gang D.R."/>
            <person name="Wen J."/>
            <person name="Li J."/>
        </authorList>
    </citation>
    <scope>NUCLEOTIDE SEQUENCE</scope>
    <source>
        <strain evidence="4">Dzin_1.0</strain>
    </source>
</reference>
<evidence type="ECO:0000256" key="1">
    <source>
        <dbReference type="ARBA" id="ARBA00010926"/>
    </source>
</evidence>
<dbReference type="Pfam" id="PF04739">
    <property type="entry name" value="AMPKBI"/>
    <property type="match status" value="1"/>
</dbReference>
<reference evidence="4" key="1">
    <citation type="submission" date="2021-03" db="EMBL/GenBank/DDBJ databases">
        <authorList>
            <person name="Li Z."/>
            <person name="Yang C."/>
        </authorList>
    </citation>
    <scope>NUCLEOTIDE SEQUENCE</scope>
    <source>
        <strain evidence="4">Dzin_1.0</strain>
        <tissue evidence="4">Leaf</tissue>
    </source>
</reference>
<dbReference type="SUPFAM" id="SSF160219">
    <property type="entry name" value="AMPKBI-like"/>
    <property type="match status" value="1"/>
</dbReference>
<feature type="region of interest" description="Disordered" evidence="2">
    <location>
        <begin position="1"/>
        <end position="27"/>
    </location>
</feature>
<dbReference type="EMBL" id="JAGGNH010000004">
    <property type="protein sequence ID" value="KAJ0974662.1"/>
    <property type="molecule type" value="Genomic_DNA"/>
</dbReference>
<dbReference type="PANTHER" id="PTHR46316">
    <property type="entry name" value="SNF1-RELATED PROTEIN KINASE REGULATORY SUBUNIT BETA-1"/>
    <property type="match status" value="1"/>
</dbReference>
<dbReference type="PANTHER" id="PTHR46316:SF9">
    <property type="entry name" value="SNF1-RELATED PROTEIN KINASE REGULATORY SUBUNIT BETA-1"/>
    <property type="match status" value="1"/>
</dbReference>
<dbReference type="InterPro" id="IPR006828">
    <property type="entry name" value="ASC_dom"/>
</dbReference>
<keyword evidence="5" id="KW-1185">Reference proteome</keyword>
<dbReference type="InterPro" id="IPR014756">
    <property type="entry name" value="Ig_E-set"/>
</dbReference>
<dbReference type="Gene3D" id="6.20.250.60">
    <property type="match status" value="1"/>
</dbReference>
<evidence type="ECO:0000313" key="4">
    <source>
        <dbReference type="EMBL" id="KAJ0974662.1"/>
    </source>
</evidence>
<feature type="domain" description="Association with the SNF1 complex (ASC)" evidence="3">
    <location>
        <begin position="188"/>
        <end position="268"/>
    </location>
</feature>
<dbReference type="Proteomes" id="UP001085076">
    <property type="component" value="Miscellaneous, Linkage group lg04"/>
</dbReference>
<dbReference type="SUPFAM" id="SSF81296">
    <property type="entry name" value="E set domains"/>
    <property type="match status" value="1"/>
</dbReference>
<gene>
    <name evidence="4" type="ORF">J5N97_016627</name>
</gene>
<sequence>MGNSGGKEGRGLSDAGADDNSSARSDHVVSIHSVDPMVPPTPEIPPHHLAPLMFAPQVPLVPLQSSAEVPQPINQLWMNNSIVPLDSPIEKGIPTLITWNNGGNNVAIEGSWDNWTSRKALQRSGKDHAIMFVLPSGVYQYKFIVDGQWRYISDLPCIADEMGHMTNLLDVHDSVPENIESVSRFEAPSSPDSSYSQRLPFDEDFSKEPPDMPPQLGMVNLEDSSKPQHHVLNHLFLERGWAAQSLFALSLTHRFQAKFVTVVLYTPLRN</sequence>
<evidence type="ECO:0000259" key="3">
    <source>
        <dbReference type="SMART" id="SM01010"/>
    </source>
</evidence>
<dbReference type="AlphaFoldDB" id="A0A9D5CK83"/>
<name>A0A9D5CK83_9LILI</name>
<protein>
    <recommendedName>
        <fullName evidence="3">Association with the SNF1 complex (ASC) domain-containing protein</fullName>
    </recommendedName>
</protein>
<dbReference type="Pfam" id="PF16561">
    <property type="entry name" value="AMPK1_CBM"/>
    <property type="match status" value="1"/>
</dbReference>
<dbReference type="InterPro" id="IPR037256">
    <property type="entry name" value="ASC_dom_sf"/>
</dbReference>
<evidence type="ECO:0000256" key="2">
    <source>
        <dbReference type="SAM" id="MobiDB-lite"/>
    </source>
</evidence>
<accession>A0A9D5CK83</accession>
<feature type="region of interest" description="Disordered" evidence="2">
    <location>
        <begin position="185"/>
        <end position="207"/>
    </location>
</feature>
<comment type="caution">
    <text evidence="4">The sequence shown here is derived from an EMBL/GenBank/DDBJ whole genome shotgun (WGS) entry which is preliminary data.</text>
</comment>
<dbReference type="OrthoDB" id="531008at2759"/>
<dbReference type="Gene3D" id="2.60.40.10">
    <property type="entry name" value="Immunoglobulins"/>
    <property type="match status" value="1"/>
</dbReference>
<evidence type="ECO:0000313" key="5">
    <source>
        <dbReference type="Proteomes" id="UP001085076"/>
    </source>
</evidence>
<dbReference type="GO" id="GO:0009507">
    <property type="term" value="C:chloroplast"/>
    <property type="evidence" value="ECO:0007669"/>
    <property type="project" value="UniProtKB-ARBA"/>
</dbReference>
<dbReference type="InterPro" id="IPR032640">
    <property type="entry name" value="AMPK1_CBM"/>
</dbReference>
<dbReference type="InterPro" id="IPR013783">
    <property type="entry name" value="Ig-like_fold"/>
</dbReference>
<organism evidence="4 5">
    <name type="scientific">Dioscorea zingiberensis</name>
    <dbReference type="NCBI Taxonomy" id="325984"/>
    <lineage>
        <taxon>Eukaryota</taxon>
        <taxon>Viridiplantae</taxon>
        <taxon>Streptophyta</taxon>
        <taxon>Embryophyta</taxon>
        <taxon>Tracheophyta</taxon>
        <taxon>Spermatophyta</taxon>
        <taxon>Magnoliopsida</taxon>
        <taxon>Liliopsida</taxon>
        <taxon>Dioscoreales</taxon>
        <taxon>Dioscoreaceae</taxon>
        <taxon>Dioscorea</taxon>
    </lineage>
</organism>
<comment type="similarity">
    <text evidence="1">Belongs to the 5'-AMP-activated protein kinase beta subunit family.</text>
</comment>